<dbReference type="EMBL" id="FKLM01000300">
    <property type="protein sequence ID" value="SAZ59078.1"/>
    <property type="molecule type" value="Genomic_DNA"/>
</dbReference>
<feature type="transmembrane region" description="Helical" evidence="1">
    <location>
        <begin position="20"/>
        <end position="42"/>
    </location>
</feature>
<evidence type="ECO:0000313" key="2">
    <source>
        <dbReference type="EMBL" id="SAZ59078.1"/>
    </source>
</evidence>
<dbReference type="GO" id="GO:0016740">
    <property type="term" value="F:transferase activity"/>
    <property type="evidence" value="ECO:0007669"/>
    <property type="project" value="UniProtKB-KW"/>
</dbReference>
<sequence length="106" mass="11557">MGANAIEKAFENNYLESFSLAASIVGLMSIGAMTSSLVRFTIPAVFKSKGGEINVQQMLDDIFPGILSLGLTFFVYFLLKKKVKVLWIILAIFVFSIVGVYIGLLG</sequence>
<evidence type="ECO:0000256" key="1">
    <source>
        <dbReference type="SAM" id="Phobius"/>
    </source>
</evidence>
<evidence type="ECO:0000313" key="3">
    <source>
        <dbReference type="Proteomes" id="UP000183509"/>
    </source>
</evidence>
<comment type="caution">
    <text evidence="2">The sequence shown here is derived from an EMBL/GenBank/DDBJ whole genome shotgun (WGS) entry which is preliminary data.</text>
</comment>
<dbReference type="Pfam" id="PF03613">
    <property type="entry name" value="EIID-AGA"/>
    <property type="match status" value="1"/>
</dbReference>
<organism evidence="2 3">
    <name type="scientific">Enterococcus faecium</name>
    <name type="common">Streptococcus faecium</name>
    <dbReference type="NCBI Taxonomy" id="1352"/>
    <lineage>
        <taxon>Bacteria</taxon>
        <taxon>Bacillati</taxon>
        <taxon>Bacillota</taxon>
        <taxon>Bacilli</taxon>
        <taxon>Lactobacillales</taxon>
        <taxon>Enterococcaceae</taxon>
        <taxon>Enterococcus</taxon>
    </lineage>
</organism>
<name>A0ABD7LU89_ENTFC</name>
<protein>
    <submittedName>
        <fullName evidence="2">PTS system, mannose/fructose/sorbose-specific IID component</fullName>
        <ecNumber evidence="2">2.7.1.191</ecNumber>
    </submittedName>
</protein>
<dbReference type="EC" id="2.7.1.191" evidence="2"/>
<gene>
    <name evidence="2" type="ORF">DTPHA_603336</name>
</gene>
<feature type="transmembrane region" description="Helical" evidence="1">
    <location>
        <begin position="85"/>
        <end position="105"/>
    </location>
</feature>
<feature type="transmembrane region" description="Helical" evidence="1">
    <location>
        <begin position="62"/>
        <end position="79"/>
    </location>
</feature>
<reference evidence="2 3" key="1">
    <citation type="submission" date="2016-04" db="EMBL/GenBank/DDBJ databases">
        <authorList>
            <person name="Millard A."/>
        </authorList>
    </citation>
    <scope>NUCLEOTIDE SEQUENCE [LARGE SCALE GENOMIC DNA]</scope>
    <source>
        <strain evidence="2">Isolate 22</strain>
    </source>
</reference>
<keyword evidence="2" id="KW-0808">Transferase</keyword>
<proteinExistence type="predicted"/>
<dbReference type="Proteomes" id="UP000183509">
    <property type="component" value="Unassembled WGS sequence"/>
</dbReference>
<accession>A0ABD7LU89</accession>
<dbReference type="InterPro" id="IPR004704">
    <property type="entry name" value="PTS_IID_man"/>
</dbReference>
<dbReference type="AlphaFoldDB" id="A0ABD7LU89"/>
<keyword evidence="1" id="KW-0472">Membrane</keyword>
<dbReference type="PROSITE" id="PS51108">
    <property type="entry name" value="PTS_EIID"/>
    <property type="match status" value="1"/>
</dbReference>
<keyword evidence="1" id="KW-0812">Transmembrane</keyword>
<keyword evidence="1" id="KW-1133">Transmembrane helix</keyword>